<comment type="subcellular location">
    <subcellularLocation>
        <location evidence="6">Cytoplasm</location>
    </subcellularLocation>
</comment>
<dbReference type="PANTHER" id="PTHR34696">
    <property type="entry name" value="PHOSPHORIBOSYLFORMYLGLYCINAMIDINE SYNTHASE SUBUNIT PURS"/>
    <property type="match status" value="1"/>
</dbReference>
<keyword evidence="8" id="KW-1185">Reference proteome</keyword>
<dbReference type="GO" id="GO:0005524">
    <property type="term" value="F:ATP binding"/>
    <property type="evidence" value="ECO:0007669"/>
    <property type="project" value="UniProtKB-UniRule"/>
</dbReference>
<comment type="similarity">
    <text evidence="6">Belongs to the PurS family.</text>
</comment>
<dbReference type="Gene3D" id="3.30.1280.10">
    <property type="entry name" value="Phosphoribosylformylglycinamidine synthase subunit PurS"/>
    <property type="match status" value="1"/>
</dbReference>
<evidence type="ECO:0000256" key="3">
    <source>
        <dbReference type="ARBA" id="ARBA00022741"/>
    </source>
</evidence>
<gene>
    <name evidence="6 7" type="primary">purS</name>
    <name evidence="7" type="ORF">H5P28_09660</name>
</gene>
<evidence type="ECO:0000256" key="5">
    <source>
        <dbReference type="ARBA" id="ARBA00022840"/>
    </source>
</evidence>
<dbReference type="EC" id="6.3.5.3" evidence="6"/>
<dbReference type="SUPFAM" id="SSF82697">
    <property type="entry name" value="PurS-like"/>
    <property type="match status" value="1"/>
</dbReference>
<dbReference type="Proteomes" id="UP000546464">
    <property type="component" value="Unassembled WGS sequence"/>
</dbReference>
<dbReference type="UniPathway" id="UPA00074">
    <property type="reaction ID" value="UER00128"/>
</dbReference>
<keyword evidence="4 6" id="KW-0658">Purine biosynthesis</keyword>
<evidence type="ECO:0000256" key="1">
    <source>
        <dbReference type="ARBA" id="ARBA00022490"/>
    </source>
</evidence>
<dbReference type="GO" id="GO:0004642">
    <property type="term" value="F:phosphoribosylformylglycinamidine synthase activity"/>
    <property type="evidence" value="ECO:0007669"/>
    <property type="project" value="UniProtKB-UniRule"/>
</dbReference>
<evidence type="ECO:0000256" key="2">
    <source>
        <dbReference type="ARBA" id="ARBA00022598"/>
    </source>
</evidence>
<evidence type="ECO:0000313" key="7">
    <source>
        <dbReference type="EMBL" id="MBC2594523.1"/>
    </source>
</evidence>
<comment type="pathway">
    <text evidence="6">Purine metabolism; IMP biosynthesis via de novo pathway; 5-amino-1-(5-phospho-D-ribosyl)imidazole from N(2)-formyl-N(1)-(5-phospho-D-ribosyl)glycinamide: step 1/2.</text>
</comment>
<proteinExistence type="inferred from homology"/>
<keyword evidence="5 6" id="KW-0067">ATP-binding</keyword>
<dbReference type="InterPro" id="IPR036604">
    <property type="entry name" value="PurS-like_sf"/>
</dbReference>
<comment type="subunit">
    <text evidence="6">Part of the FGAM synthase complex composed of 1 PurL, 1 PurQ and 2 PurS subunits.</text>
</comment>
<dbReference type="NCBIfam" id="TIGR00302">
    <property type="entry name" value="phosphoribosylformylglycinamidine synthase subunit PurS"/>
    <property type="match status" value="1"/>
</dbReference>
<dbReference type="NCBIfam" id="NF004630">
    <property type="entry name" value="PRK05974.1"/>
    <property type="match status" value="1"/>
</dbReference>
<protein>
    <recommendedName>
        <fullName evidence="6">Phosphoribosylformylglycinamidine synthase subunit PurS</fullName>
        <shortName evidence="6">FGAM synthase</shortName>
        <ecNumber evidence="6">6.3.5.3</ecNumber>
    </recommendedName>
    <alternativeName>
        <fullName evidence="6">Formylglycinamide ribonucleotide amidotransferase subunit III</fullName>
        <shortName evidence="6">FGAR amidotransferase III</shortName>
        <shortName evidence="6">FGAR-AT III</shortName>
    </alternativeName>
    <alternativeName>
        <fullName evidence="6">Phosphoribosylformylglycinamidine synthase subunit III</fullName>
    </alternativeName>
</protein>
<dbReference type="HAMAP" id="MF_01926">
    <property type="entry name" value="PurS"/>
    <property type="match status" value="1"/>
</dbReference>
<evidence type="ECO:0000313" key="8">
    <source>
        <dbReference type="Proteomes" id="UP000546464"/>
    </source>
</evidence>
<dbReference type="GO" id="GO:0005737">
    <property type="term" value="C:cytoplasm"/>
    <property type="evidence" value="ECO:0007669"/>
    <property type="project" value="UniProtKB-SubCell"/>
</dbReference>
<comment type="function">
    <text evidence="6">Part of the phosphoribosylformylglycinamidine synthase complex involved in the purines biosynthetic pathway. Catalyzes the ATP-dependent conversion of formylglycinamide ribonucleotide (FGAR) and glutamine to yield formylglycinamidine ribonucleotide (FGAM) and glutamate. The FGAM synthase complex is composed of three subunits. PurQ produces an ammonia molecule by converting glutamine to glutamate. PurL transfers the ammonia molecule to FGAR to form FGAM in an ATP-dependent manner. PurS interacts with PurQ and PurL and is thought to assist in the transfer of the ammonia molecule from PurQ to PurL.</text>
</comment>
<evidence type="ECO:0000256" key="6">
    <source>
        <dbReference type="HAMAP-Rule" id="MF_01926"/>
    </source>
</evidence>
<dbReference type="GO" id="GO:0006189">
    <property type="term" value="P:'de novo' IMP biosynthetic process"/>
    <property type="evidence" value="ECO:0007669"/>
    <property type="project" value="UniProtKB-UniRule"/>
</dbReference>
<name>A0A842HDD5_9BACT</name>
<organism evidence="7 8">
    <name type="scientific">Ruficoccus amylovorans</name>
    <dbReference type="NCBI Taxonomy" id="1804625"/>
    <lineage>
        <taxon>Bacteria</taxon>
        <taxon>Pseudomonadati</taxon>
        <taxon>Verrucomicrobiota</taxon>
        <taxon>Opitutia</taxon>
        <taxon>Puniceicoccales</taxon>
        <taxon>Cerasicoccaceae</taxon>
        <taxon>Ruficoccus</taxon>
    </lineage>
</organism>
<dbReference type="RefSeq" id="WP_185675504.1">
    <property type="nucleotide sequence ID" value="NZ_JACHVB010000025.1"/>
</dbReference>
<keyword evidence="2 6" id="KW-0436">Ligase</keyword>
<dbReference type="InterPro" id="IPR003850">
    <property type="entry name" value="PurS"/>
</dbReference>
<keyword evidence="1 6" id="KW-0963">Cytoplasm</keyword>
<accession>A0A842HDD5</accession>
<reference evidence="7 8" key="1">
    <citation type="submission" date="2020-07" db="EMBL/GenBank/DDBJ databases">
        <authorList>
            <person name="Feng X."/>
        </authorList>
    </citation>
    <scope>NUCLEOTIDE SEQUENCE [LARGE SCALE GENOMIC DNA]</scope>
    <source>
        <strain evidence="7 8">JCM31066</strain>
    </source>
</reference>
<dbReference type="EMBL" id="JACHVB010000025">
    <property type="protein sequence ID" value="MBC2594523.1"/>
    <property type="molecule type" value="Genomic_DNA"/>
</dbReference>
<comment type="caution">
    <text evidence="7">The sequence shown here is derived from an EMBL/GenBank/DDBJ whole genome shotgun (WGS) entry which is preliminary data.</text>
</comment>
<evidence type="ECO:0000256" key="4">
    <source>
        <dbReference type="ARBA" id="ARBA00022755"/>
    </source>
</evidence>
<dbReference type="AlphaFoldDB" id="A0A842HDD5"/>
<sequence length="80" mass="8736">MKITVFVTPKKNVLDPQGAAVGHAMHSLGFTSAANVRVGKTVEFEVEGQDTPEFRASLDKLCQDLLSNPVIEDFRYEIGA</sequence>
<dbReference type="Pfam" id="PF02700">
    <property type="entry name" value="PurS"/>
    <property type="match status" value="1"/>
</dbReference>
<keyword evidence="3 6" id="KW-0547">Nucleotide-binding</keyword>
<dbReference type="PANTHER" id="PTHR34696:SF1">
    <property type="entry name" value="PHOSPHORIBOSYLFORMYLGLYCINAMIDINE SYNTHASE SUBUNIT PURS"/>
    <property type="match status" value="1"/>
</dbReference>
<comment type="catalytic activity">
    <reaction evidence="6">
        <text>N(2)-formyl-N(1)-(5-phospho-beta-D-ribosyl)glycinamide + L-glutamine + ATP + H2O = 2-formamido-N(1)-(5-O-phospho-beta-D-ribosyl)acetamidine + L-glutamate + ADP + phosphate + H(+)</text>
        <dbReference type="Rhea" id="RHEA:17129"/>
        <dbReference type="ChEBI" id="CHEBI:15377"/>
        <dbReference type="ChEBI" id="CHEBI:15378"/>
        <dbReference type="ChEBI" id="CHEBI:29985"/>
        <dbReference type="ChEBI" id="CHEBI:30616"/>
        <dbReference type="ChEBI" id="CHEBI:43474"/>
        <dbReference type="ChEBI" id="CHEBI:58359"/>
        <dbReference type="ChEBI" id="CHEBI:147286"/>
        <dbReference type="ChEBI" id="CHEBI:147287"/>
        <dbReference type="ChEBI" id="CHEBI:456216"/>
        <dbReference type="EC" id="6.3.5.3"/>
    </reaction>
</comment>